<dbReference type="AlphaFoldDB" id="A0A9D2AGQ9"/>
<reference evidence="3" key="1">
    <citation type="journal article" date="2021" name="PeerJ">
        <title>Extensive microbial diversity within the chicken gut microbiome revealed by metagenomics and culture.</title>
        <authorList>
            <person name="Gilroy R."/>
            <person name="Ravi A."/>
            <person name="Getino M."/>
            <person name="Pursley I."/>
            <person name="Horton D.L."/>
            <person name="Alikhan N.F."/>
            <person name="Baker D."/>
            <person name="Gharbi K."/>
            <person name="Hall N."/>
            <person name="Watson M."/>
            <person name="Adriaenssens E.M."/>
            <person name="Foster-Nyarko E."/>
            <person name="Jarju S."/>
            <person name="Secka A."/>
            <person name="Antonio M."/>
            <person name="Oren A."/>
            <person name="Chaudhuri R.R."/>
            <person name="La Ragione R."/>
            <person name="Hildebrand F."/>
            <person name="Pallen M.J."/>
        </authorList>
    </citation>
    <scope>NUCLEOTIDE SEQUENCE</scope>
    <source>
        <strain evidence="3">14975</strain>
    </source>
</reference>
<gene>
    <name evidence="3" type="ORF">H9862_03515</name>
</gene>
<evidence type="ECO:0000313" key="3">
    <source>
        <dbReference type="EMBL" id="HIX19654.1"/>
    </source>
</evidence>
<organism evidence="3 4">
    <name type="scientific">Candidatus Akkermansia intestinigallinarum</name>
    <dbReference type="NCBI Taxonomy" id="2838431"/>
    <lineage>
        <taxon>Bacteria</taxon>
        <taxon>Pseudomonadati</taxon>
        <taxon>Verrucomicrobiota</taxon>
        <taxon>Verrucomicrobiia</taxon>
        <taxon>Verrucomicrobiales</taxon>
        <taxon>Akkermansiaceae</taxon>
        <taxon>Akkermansia</taxon>
    </lineage>
</organism>
<keyword evidence="1 3" id="KW-0436">Ligase</keyword>
<dbReference type="InterPro" id="IPR004143">
    <property type="entry name" value="BPL_LPL_catalytic"/>
</dbReference>
<dbReference type="Gene3D" id="3.30.930.10">
    <property type="entry name" value="Bira Bifunctional Protein, Domain 2"/>
    <property type="match status" value="1"/>
</dbReference>
<dbReference type="CDD" id="cd16442">
    <property type="entry name" value="BPL"/>
    <property type="match status" value="1"/>
</dbReference>
<protein>
    <submittedName>
        <fullName evidence="3">Biotin--[acetyl-CoA-carboxylase] ligase</fullName>
        <ecNumber evidence="3">6.3.4.15</ecNumber>
    </submittedName>
</protein>
<dbReference type="InterPro" id="IPR004408">
    <property type="entry name" value="Biotin_CoA_COase_ligase"/>
</dbReference>
<feature type="domain" description="BPL/LPL catalytic" evidence="2">
    <location>
        <begin position="1"/>
        <end position="174"/>
    </location>
</feature>
<dbReference type="SUPFAM" id="SSF55681">
    <property type="entry name" value="Class II aaRS and biotin synthetases"/>
    <property type="match status" value="1"/>
</dbReference>
<dbReference type="GO" id="GO:0005737">
    <property type="term" value="C:cytoplasm"/>
    <property type="evidence" value="ECO:0007669"/>
    <property type="project" value="TreeGrafter"/>
</dbReference>
<reference evidence="3" key="2">
    <citation type="submission" date="2021-04" db="EMBL/GenBank/DDBJ databases">
        <authorList>
            <person name="Gilroy R."/>
        </authorList>
    </citation>
    <scope>NUCLEOTIDE SEQUENCE</scope>
    <source>
        <strain evidence="3">14975</strain>
    </source>
</reference>
<dbReference type="InterPro" id="IPR045864">
    <property type="entry name" value="aa-tRNA-synth_II/BPL/LPL"/>
</dbReference>
<dbReference type="PROSITE" id="PS51733">
    <property type="entry name" value="BPL_LPL_CATALYTIC"/>
    <property type="match status" value="1"/>
</dbReference>
<dbReference type="NCBIfam" id="TIGR00121">
    <property type="entry name" value="birA_ligase"/>
    <property type="match status" value="1"/>
</dbReference>
<proteinExistence type="predicted"/>
<dbReference type="GO" id="GO:0004077">
    <property type="term" value="F:biotin--[biotin carboxyl-carrier protein] ligase activity"/>
    <property type="evidence" value="ECO:0007669"/>
    <property type="project" value="UniProtKB-EC"/>
</dbReference>
<evidence type="ECO:0000313" key="4">
    <source>
        <dbReference type="Proteomes" id="UP000823964"/>
    </source>
</evidence>
<dbReference type="PANTHER" id="PTHR12835:SF5">
    <property type="entry name" value="BIOTIN--PROTEIN LIGASE"/>
    <property type="match status" value="1"/>
</dbReference>
<dbReference type="PANTHER" id="PTHR12835">
    <property type="entry name" value="BIOTIN PROTEIN LIGASE"/>
    <property type="match status" value="1"/>
</dbReference>
<dbReference type="EC" id="6.3.4.15" evidence="3"/>
<accession>A0A9D2AGQ9</accession>
<dbReference type="Proteomes" id="UP000823964">
    <property type="component" value="Unassembled WGS sequence"/>
</dbReference>
<evidence type="ECO:0000256" key="1">
    <source>
        <dbReference type="ARBA" id="ARBA00022598"/>
    </source>
</evidence>
<name>A0A9D2AGQ9_9BACT</name>
<evidence type="ECO:0000259" key="2">
    <source>
        <dbReference type="PROSITE" id="PS51733"/>
    </source>
</evidence>
<sequence length="241" mass="26374">MSTKWKVEEVDTCESTFIIARKLPAWTIVSCNQQTKGRGRFNRHWFGEPGGLWASYNLPIDPKSPRLWGLLPLVAGVAIIDALRPYAIKGLRLRWPNDVLVDKRKLAGILVERPSATMASIGIGVNVFNNVAALDGLTSDSPTRLADLIVGCPSVKKLRTIIADNIAENFNYFLEGGLDAIASKLESAWGESRPVVAITDTDRVCGFFVGVESDGSPILRRPDGSTRTVPGITVNRMKELI</sequence>
<dbReference type="Pfam" id="PF03099">
    <property type="entry name" value="BPL_LplA_LipB"/>
    <property type="match status" value="1"/>
</dbReference>
<comment type="caution">
    <text evidence="3">The sequence shown here is derived from an EMBL/GenBank/DDBJ whole genome shotgun (WGS) entry which is preliminary data.</text>
</comment>
<dbReference type="EMBL" id="DXFQ01000057">
    <property type="protein sequence ID" value="HIX19654.1"/>
    <property type="molecule type" value="Genomic_DNA"/>
</dbReference>